<evidence type="ECO:0000313" key="3">
    <source>
        <dbReference type="Proteomes" id="UP001446032"/>
    </source>
</evidence>
<keyword evidence="1" id="KW-0812">Transmembrane</keyword>
<dbReference type="EMBL" id="JBBMEI010000001">
    <property type="protein sequence ID" value="MEQ2356750.1"/>
    <property type="molecule type" value="Genomic_DNA"/>
</dbReference>
<dbReference type="RefSeq" id="WP_022213683.1">
    <property type="nucleotide sequence ID" value="NZ_JBBMEI010000001.1"/>
</dbReference>
<feature type="transmembrane region" description="Helical" evidence="1">
    <location>
        <begin position="73"/>
        <end position="91"/>
    </location>
</feature>
<sequence length="98" mass="10480">MGKSFDFLLTAAALIAGILLLTGHGDFLLKGGNAELRKAKYDEAKMTKGSGVALILIGILTGIDSYTEGIASEIIYVILLLLVMVGLGLYLKYKCKKK</sequence>
<proteinExistence type="predicted"/>
<organism evidence="2 3">
    <name type="scientific">Blautia intestinihominis</name>
    <dbReference type="NCBI Taxonomy" id="3133152"/>
    <lineage>
        <taxon>Bacteria</taxon>
        <taxon>Bacillati</taxon>
        <taxon>Bacillota</taxon>
        <taxon>Clostridia</taxon>
        <taxon>Lachnospirales</taxon>
        <taxon>Lachnospiraceae</taxon>
        <taxon>Blautia</taxon>
    </lineage>
</organism>
<reference evidence="2 3" key="1">
    <citation type="submission" date="2024-03" db="EMBL/GenBank/DDBJ databases">
        <title>Human intestinal bacterial collection.</title>
        <authorList>
            <person name="Pauvert C."/>
            <person name="Hitch T.C.A."/>
            <person name="Clavel T."/>
        </authorList>
    </citation>
    <scope>NUCLEOTIDE SEQUENCE [LARGE SCALE GENOMIC DNA]</scope>
    <source>
        <strain evidence="2 3">CLA-AA-H95</strain>
    </source>
</reference>
<protein>
    <submittedName>
        <fullName evidence="2">DUF3784 domain-containing protein</fullName>
    </submittedName>
</protein>
<name>A0ABV1AF41_9FIRM</name>
<keyword evidence="1" id="KW-1133">Transmembrane helix</keyword>
<gene>
    <name evidence="2" type="ORF">WMO75_00085</name>
</gene>
<accession>A0ABV1AF41</accession>
<comment type="caution">
    <text evidence="2">The sequence shown here is derived from an EMBL/GenBank/DDBJ whole genome shotgun (WGS) entry which is preliminary data.</text>
</comment>
<evidence type="ECO:0000313" key="2">
    <source>
        <dbReference type="EMBL" id="MEQ2356750.1"/>
    </source>
</evidence>
<dbReference type="Proteomes" id="UP001446032">
    <property type="component" value="Unassembled WGS sequence"/>
</dbReference>
<keyword evidence="3" id="KW-1185">Reference proteome</keyword>
<dbReference type="Pfam" id="PF12650">
    <property type="entry name" value="DUF3784"/>
    <property type="match status" value="1"/>
</dbReference>
<keyword evidence="1" id="KW-0472">Membrane</keyword>
<dbReference type="InterPro" id="IPR017259">
    <property type="entry name" value="UCP037672"/>
</dbReference>
<feature type="transmembrane region" description="Helical" evidence="1">
    <location>
        <begin position="6"/>
        <end position="29"/>
    </location>
</feature>
<evidence type="ECO:0000256" key="1">
    <source>
        <dbReference type="SAM" id="Phobius"/>
    </source>
</evidence>